<comment type="caution">
    <text evidence="1">The sequence shown here is derived from an EMBL/GenBank/DDBJ whole genome shotgun (WGS) entry which is preliminary data.</text>
</comment>
<organism evidence="1 2">
    <name type="scientific">Paenibacillus oryzisoli</name>
    <dbReference type="NCBI Taxonomy" id="1850517"/>
    <lineage>
        <taxon>Bacteria</taxon>
        <taxon>Bacillati</taxon>
        <taxon>Bacillota</taxon>
        <taxon>Bacilli</taxon>
        <taxon>Bacillales</taxon>
        <taxon>Paenibacillaceae</taxon>
        <taxon>Paenibacillus</taxon>
    </lineage>
</organism>
<sequence>MQTNSRIEVSDLHRNIQIFTVEEMVAIADLRCNIQDRVPSVEGEAFDLKSWYRSWHSNGQKRIDEEPTHVRVEAVDEFQALIPWGQTDQALFLYAQEGQALKKGYPIRLYVPDGSSECLNVKSIIKIWFINDPALGEEATYGFKNKITLDELKFKK</sequence>
<dbReference type="InterPro" id="IPR036374">
    <property type="entry name" value="OxRdtase_Mopterin-bd_sf"/>
</dbReference>
<protein>
    <recommendedName>
        <fullName evidence="3">Oxidoreductase molybdopterin-binding domain-containing protein</fullName>
    </recommendedName>
</protein>
<keyword evidence="2" id="KW-1185">Reference proteome</keyword>
<dbReference type="EMBL" id="LYPB01000049">
    <property type="protein sequence ID" value="OAS21302.1"/>
    <property type="molecule type" value="Genomic_DNA"/>
</dbReference>
<evidence type="ECO:0000313" key="1">
    <source>
        <dbReference type="EMBL" id="OAS21302.1"/>
    </source>
</evidence>
<dbReference type="RefSeq" id="WP_068662875.1">
    <property type="nucleotide sequence ID" value="NZ_LYPB01000049.1"/>
</dbReference>
<dbReference type="SUPFAM" id="SSF56524">
    <property type="entry name" value="Oxidoreductase molybdopterin-binding domain"/>
    <property type="match status" value="1"/>
</dbReference>
<dbReference type="OrthoDB" id="2381583at2"/>
<dbReference type="AlphaFoldDB" id="A0A198AJA1"/>
<gene>
    <name evidence="1" type="ORF">A8708_30985</name>
</gene>
<dbReference type="Proteomes" id="UP000078454">
    <property type="component" value="Unassembled WGS sequence"/>
</dbReference>
<evidence type="ECO:0008006" key="3">
    <source>
        <dbReference type="Google" id="ProtNLM"/>
    </source>
</evidence>
<accession>A0A198AJA1</accession>
<proteinExistence type="predicted"/>
<evidence type="ECO:0000313" key="2">
    <source>
        <dbReference type="Proteomes" id="UP000078454"/>
    </source>
</evidence>
<dbReference type="STRING" id="1850517.A8708_30985"/>
<dbReference type="Gene3D" id="3.90.420.10">
    <property type="entry name" value="Oxidoreductase, molybdopterin-binding domain"/>
    <property type="match status" value="1"/>
</dbReference>
<name>A0A198AJA1_9BACL</name>
<reference evidence="1 2" key="1">
    <citation type="submission" date="2016-05" db="EMBL/GenBank/DDBJ databases">
        <title>Paenibacillus sp. 1ZS3-15 nov., isolated from the rhizosphere soil.</title>
        <authorList>
            <person name="Zhang X.X."/>
            <person name="Zhang J."/>
        </authorList>
    </citation>
    <scope>NUCLEOTIDE SEQUENCE [LARGE SCALE GENOMIC DNA]</scope>
    <source>
        <strain evidence="1 2">1ZS3-15</strain>
    </source>
</reference>